<proteinExistence type="predicted"/>
<accession>A0A482WDJ2</accession>
<comment type="caution">
    <text evidence="1">The sequence shown here is derived from an EMBL/GenBank/DDBJ whole genome shotgun (WGS) entry which is preliminary data.</text>
</comment>
<sequence>MKFGSNFNSIVPAYPRARTGISVGYLIFDDIYDFVPVCLLNPSDRTSERPNLVSSPPLSVIHVRMGNQTGIENTRIR</sequence>
<evidence type="ECO:0000313" key="1">
    <source>
        <dbReference type="EMBL" id="RZC42699.1"/>
    </source>
</evidence>
<gene>
    <name evidence="1" type="ORF">BDFB_014804</name>
</gene>
<dbReference type="Proteomes" id="UP000292052">
    <property type="component" value="Unassembled WGS sequence"/>
</dbReference>
<organism evidence="1 2">
    <name type="scientific">Asbolus verrucosus</name>
    <name type="common">Desert ironclad beetle</name>
    <dbReference type="NCBI Taxonomy" id="1661398"/>
    <lineage>
        <taxon>Eukaryota</taxon>
        <taxon>Metazoa</taxon>
        <taxon>Ecdysozoa</taxon>
        <taxon>Arthropoda</taxon>
        <taxon>Hexapoda</taxon>
        <taxon>Insecta</taxon>
        <taxon>Pterygota</taxon>
        <taxon>Neoptera</taxon>
        <taxon>Endopterygota</taxon>
        <taxon>Coleoptera</taxon>
        <taxon>Polyphaga</taxon>
        <taxon>Cucujiformia</taxon>
        <taxon>Tenebrionidae</taxon>
        <taxon>Pimeliinae</taxon>
        <taxon>Asbolus</taxon>
    </lineage>
</organism>
<name>A0A482WDJ2_ASBVE</name>
<reference evidence="1 2" key="1">
    <citation type="submission" date="2017-03" db="EMBL/GenBank/DDBJ databases">
        <title>Genome of the blue death feigning beetle - Asbolus verrucosus.</title>
        <authorList>
            <person name="Rider S.D."/>
        </authorList>
    </citation>
    <scope>NUCLEOTIDE SEQUENCE [LARGE SCALE GENOMIC DNA]</scope>
    <source>
        <strain evidence="1">Butters</strain>
        <tissue evidence="1">Head and leg muscle</tissue>
    </source>
</reference>
<evidence type="ECO:0000313" key="2">
    <source>
        <dbReference type="Proteomes" id="UP000292052"/>
    </source>
</evidence>
<protein>
    <submittedName>
        <fullName evidence="1">Uncharacterized protein</fullName>
    </submittedName>
</protein>
<dbReference type="EMBL" id="QDEB01005857">
    <property type="protein sequence ID" value="RZC42699.1"/>
    <property type="molecule type" value="Genomic_DNA"/>
</dbReference>
<keyword evidence="2" id="KW-1185">Reference proteome</keyword>
<dbReference type="AlphaFoldDB" id="A0A482WDJ2"/>